<comment type="caution">
    <text evidence="3">The sequence shown here is derived from an EMBL/GenBank/DDBJ whole genome shotgun (WGS) entry which is preliminary data.</text>
</comment>
<feature type="chain" id="PRO_5042117180" evidence="2">
    <location>
        <begin position="20"/>
        <end position="282"/>
    </location>
</feature>
<proteinExistence type="predicted"/>
<keyword evidence="1" id="KW-0812">Transmembrane</keyword>
<name>A0AAD8C646_BIOPF</name>
<protein>
    <submittedName>
        <fullName evidence="3">Uncharacterized protein</fullName>
    </submittedName>
</protein>
<keyword evidence="2" id="KW-0732">Signal</keyword>
<keyword evidence="1" id="KW-0472">Membrane</keyword>
<gene>
    <name evidence="3" type="ORF">Bpfe_003618</name>
</gene>
<dbReference type="EMBL" id="JASAOG010000009">
    <property type="protein sequence ID" value="KAK0066883.1"/>
    <property type="molecule type" value="Genomic_DNA"/>
</dbReference>
<reference evidence="3" key="1">
    <citation type="journal article" date="2023" name="PLoS Negl. Trop. Dis.">
        <title>A genome sequence for Biomphalaria pfeifferi, the major vector snail for the human-infecting parasite Schistosoma mansoni.</title>
        <authorList>
            <person name="Bu L."/>
            <person name="Lu L."/>
            <person name="Laidemitt M.R."/>
            <person name="Zhang S.M."/>
            <person name="Mutuku M."/>
            <person name="Mkoji G."/>
            <person name="Steinauer M."/>
            <person name="Loker E.S."/>
        </authorList>
    </citation>
    <scope>NUCLEOTIDE SEQUENCE</scope>
    <source>
        <strain evidence="3">KasaAsao</strain>
    </source>
</reference>
<accession>A0AAD8C646</accession>
<dbReference type="AlphaFoldDB" id="A0AAD8C646"/>
<evidence type="ECO:0000256" key="1">
    <source>
        <dbReference type="SAM" id="Phobius"/>
    </source>
</evidence>
<sequence>MYMNKLATIFLIIVLGVKTDHITLKQIHPINKTEAIIHNVDYFVFNSEIQVTGLTSVLSVISMEIKANTSYKFQTICDINVDICDIQEEKNCVCRYCSADNKYFILVNITAKVMYSGGTVRGVLIFKDDRIVSNNISLPVIFDTPGDVSLFIDAQKISDLNQCNETTSKDMAILVYFCASALSYKLEIVDDNQNSSYGSNVVIHTLNTTSQRSVTFYQKDLVSNVVLRRFECTVHAASGLESCPQEEEKSCTIYIAPICILSILIVLISFCFIYWYKCRRCS</sequence>
<keyword evidence="1" id="KW-1133">Transmembrane helix</keyword>
<feature type="signal peptide" evidence="2">
    <location>
        <begin position="1"/>
        <end position="19"/>
    </location>
</feature>
<evidence type="ECO:0000313" key="4">
    <source>
        <dbReference type="Proteomes" id="UP001233172"/>
    </source>
</evidence>
<reference evidence="3" key="2">
    <citation type="submission" date="2023-04" db="EMBL/GenBank/DDBJ databases">
        <authorList>
            <person name="Bu L."/>
            <person name="Lu L."/>
            <person name="Laidemitt M.R."/>
            <person name="Zhang S.M."/>
            <person name="Mutuku M."/>
            <person name="Mkoji G."/>
            <person name="Steinauer M."/>
            <person name="Loker E.S."/>
        </authorList>
    </citation>
    <scope>NUCLEOTIDE SEQUENCE</scope>
    <source>
        <strain evidence="3">KasaAsao</strain>
        <tissue evidence="3">Whole Snail</tissue>
    </source>
</reference>
<keyword evidence="4" id="KW-1185">Reference proteome</keyword>
<organism evidence="3 4">
    <name type="scientific">Biomphalaria pfeifferi</name>
    <name type="common">Bloodfluke planorb</name>
    <name type="synonym">Freshwater snail</name>
    <dbReference type="NCBI Taxonomy" id="112525"/>
    <lineage>
        <taxon>Eukaryota</taxon>
        <taxon>Metazoa</taxon>
        <taxon>Spiralia</taxon>
        <taxon>Lophotrochozoa</taxon>
        <taxon>Mollusca</taxon>
        <taxon>Gastropoda</taxon>
        <taxon>Heterobranchia</taxon>
        <taxon>Euthyneura</taxon>
        <taxon>Panpulmonata</taxon>
        <taxon>Hygrophila</taxon>
        <taxon>Lymnaeoidea</taxon>
        <taxon>Planorbidae</taxon>
        <taxon>Biomphalaria</taxon>
    </lineage>
</organism>
<dbReference type="Proteomes" id="UP001233172">
    <property type="component" value="Unassembled WGS sequence"/>
</dbReference>
<evidence type="ECO:0000256" key="2">
    <source>
        <dbReference type="SAM" id="SignalP"/>
    </source>
</evidence>
<feature type="transmembrane region" description="Helical" evidence="1">
    <location>
        <begin position="253"/>
        <end position="276"/>
    </location>
</feature>
<evidence type="ECO:0000313" key="3">
    <source>
        <dbReference type="EMBL" id="KAK0066883.1"/>
    </source>
</evidence>